<dbReference type="PRINTS" id="PR00469">
    <property type="entry name" value="PNDRDTASEII"/>
</dbReference>
<keyword evidence="3 6" id="KW-0560">Oxidoreductase</keyword>
<dbReference type="GO" id="GO:0016491">
    <property type="term" value="F:oxidoreductase activity"/>
    <property type="evidence" value="ECO:0007669"/>
    <property type="project" value="UniProtKB-KW"/>
</dbReference>
<keyword evidence="5" id="KW-0411">Iron-sulfur</keyword>
<evidence type="ECO:0000256" key="2">
    <source>
        <dbReference type="ARBA" id="ARBA00022723"/>
    </source>
</evidence>
<keyword evidence="4" id="KW-0408">Iron</keyword>
<dbReference type="InterPro" id="IPR036188">
    <property type="entry name" value="FAD/NAD-bd_sf"/>
</dbReference>
<dbReference type="RefSeq" id="WP_377566232.1">
    <property type="nucleotide sequence ID" value="NZ_JBHTJZ010000029.1"/>
</dbReference>
<evidence type="ECO:0000313" key="7">
    <source>
        <dbReference type="Proteomes" id="UP001596989"/>
    </source>
</evidence>
<comment type="caution">
    <text evidence="6">The sequence shown here is derived from an EMBL/GenBank/DDBJ whole genome shotgun (WGS) entry which is preliminary data.</text>
</comment>
<evidence type="ECO:0000313" key="6">
    <source>
        <dbReference type="EMBL" id="MFD0961044.1"/>
    </source>
</evidence>
<sequence>MDKHMVIPAMPIPVYDEVDVLVAGGGPAGIAAALAAARNGASVLLIEQRGYLGGMATVSQVPAWCPYTDHEKPVIRGIGLEILNDMKSRMEPEFQQWWKDKLDWVPIDAEVLKKLLDDKMKEAGVRILYHTFISNALHQDGKVEAVIFHNKSGTFAAKAGIYVDCSSDADIAYHAGGQFEQGGDEGELQPGTMCFVMSNLDREKYMAYCEEFGPSLKHAINEAKSKGALNVVRDWAGISWVNHHTAGFNFGHIFGIDGSKAEGLTRGAIEGRALVHHIADWLKQTIPGFEEGYLALTGEQIGIRETRRIIGDVTVTADDFMNRRSFPDDIARNAYFIDIHMAKPTSGMTIAHLPPGESHGIPYRALLPIGIDNVIVAGRSISTDRATQGSTRVMPNCFAMGEAAGTAGALLVKQGMSGTRSIPIDQLQQQLVRQGAWLGEDIHAKYEKEESNR</sequence>
<dbReference type="PANTHER" id="PTHR43498:SF1">
    <property type="entry name" value="COB--COM HETERODISULFIDE REDUCTASE IRON-SULFUR SUBUNIT A"/>
    <property type="match status" value="1"/>
</dbReference>
<reference evidence="7" key="1">
    <citation type="journal article" date="2019" name="Int. J. Syst. Evol. Microbiol.">
        <title>The Global Catalogue of Microorganisms (GCM) 10K type strain sequencing project: providing services to taxonomists for standard genome sequencing and annotation.</title>
        <authorList>
            <consortium name="The Broad Institute Genomics Platform"/>
            <consortium name="The Broad Institute Genome Sequencing Center for Infectious Disease"/>
            <person name="Wu L."/>
            <person name="Ma J."/>
        </authorList>
    </citation>
    <scope>NUCLEOTIDE SEQUENCE [LARGE SCALE GENOMIC DNA]</scope>
    <source>
        <strain evidence="7">CCUG 59129</strain>
    </source>
</reference>
<keyword evidence="1" id="KW-0004">4Fe-4S</keyword>
<keyword evidence="2" id="KW-0479">Metal-binding</keyword>
<dbReference type="Proteomes" id="UP001596989">
    <property type="component" value="Unassembled WGS sequence"/>
</dbReference>
<dbReference type="SUPFAM" id="SSF51905">
    <property type="entry name" value="FAD/NAD(P)-binding domain"/>
    <property type="match status" value="1"/>
</dbReference>
<dbReference type="Pfam" id="PF12831">
    <property type="entry name" value="FAD_oxidored"/>
    <property type="match status" value="1"/>
</dbReference>
<dbReference type="InterPro" id="IPR039650">
    <property type="entry name" value="HdrA-like"/>
</dbReference>
<dbReference type="EMBL" id="JBHTJZ010000029">
    <property type="protein sequence ID" value="MFD0961044.1"/>
    <property type="molecule type" value="Genomic_DNA"/>
</dbReference>
<evidence type="ECO:0000256" key="4">
    <source>
        <dbReference type="ARBA" id="ARBA00023004"/>
    </source>
</evidence>
<keyword evidence="7" id="KW-1185">Reference proteome</keyword>
<dbReference type="PANTHER" id="PTHR43498">
    <property type="entry name" value="FERREDOXIN:COB-COM HETERODISULFIDE REDUCTASE SUBUNIT A"/>
    <property type="match status" value="1"/>
</dbReference>
<evidence type="ECO:0000256" key="3">
    <source>
        <dbReference type="ARBA" id="ARBA00023002"/>
    </source>
</evidence>
<dbReference type="EC" id="1.-.-.-" evidence="6"/>
<organism evidence="6 7">
    <name type="scientific">Paenibacillus chungangensis</name>
    <dbReference type="NCBI Taxonomy" id="696535"/>
    <lineage>
        <taxon>Bacteria</taxon>
        <taxon>Bacillati</taxon>
        <taxon>Bacillota</taxon>
        <taxon>Bacilli</taxon>
        <taxon>Bacillales</taxon>
        <taxon>Paenibacillaceae</taxon>
        <taxon>Paenibacillus</taxon>
    </lineage>
</organism>
<accession>A0ABW3HU75</accession>
<evidence type="ECO:0000256" key="5">
    <source>
        <dbReference type="ARBA" id="ARBA00023014"/>
    </source>
</evidence>
<gene>
    <name evidence="6" type="ORF">ACFQ2I_16845</name>
</gene>
<dbReference type="Gene3D" id="3.50.50.60">
    <property type="entry name" value="FAD/NAD(P)-binding domain"/>
    <property type="match status" value="1"/>
</dbReference>
<protein>
    <submittedName>
        <fullName evidence="6">FAD-dependent oxidoreductase</fullName>
        <ecNumber evidence="6">1.-.-.-</ecNumber>
    </submittedName>
</protein>
<proteinExistence type="predicted"/>
<evidence type="ECO:0000256" key="1">
    <source>
        <dbReference type="ARBA" id="ARBA00022485"/>
    </source>
</evidence>
<name>A0ABW3HU75_9BACL</name>